<keyword evidence="3" id="KW-1185">Reference proteome</keyword>
<feature type="domain" description="KIB1-4 beta-propeller" evidence="1">
    <location>
        <begin position="85"/>
        <end position="407"/>
    </location>
</feature>
<organism evidence="2 3">
    <name type="scientific">Striga hermonthica</name>
    <name type="common">Purple witchweed</name>
    <name type="synonym">Buchnera hermonthica</name>
    <dbReference type="NCBI Taxonomy" id="68872"/>
    <lineage>
        <taxon>Eukaryota</taxon>
        <taxon>Viridiplantae</taxon>
        <taxon>Streptophyta</taxon>
        <taxon>Embryophyta</taxon>
        <taxon>Tracheophyta</taxon>
        <taxon>Spermatophyta</taxon>
        <taxon>Magnoliopsida</taxon>
        <taxon>eudicotyledons</taxon>
        <taxon>Gunneridae</taxon>
        <taxon>Pentapetalae</taxon>
        <taxon>asterids</taxon>
        <taxon>lamiids</taxon>
        <taxon>Lamiales</taxon>
        <taxon>Orobanchaceae</taxon>
        <taxon>Buchnereae</taxon>
        <taxon>Striga</taxon>
    </lineage>
</organism>
<dbReference type="OrthoDB" id="642536at2759"/>
<comment type="caution">
    <text evidence="2">The sequence shown here is derived from an EMBL/GenBank/DDBJ whole genome shotgun (WGS) entry which is preliminary data.</text>
</comment>
<evidence type="ECO:0000259" key="1">
    <source>
        <dbReference type="Pfam" id="PF03478"/>
    </source>
</evidence>
<sequence length="439" mass="49944">MVASFSITRPICRKWFAGLSNYPMVWMTGSCSFRRFKFNSYQIGMSTLAEPMFSSSTRQNPSSSSSPWLMLPLATVASAGISYKFYSLADDKIVTLGTGKSRHERELTHPRMRFAGSSHGWLALLSRSLDLFLYNPISGRHIDLPSVRDLPESPAGSTITYKVILSCSPDRPDCRAIVLYNSMCALAFCCLGLSKEWTRIGDDHWLDEKLGRPFRNGYWDCVYSTRHEALFSLTRQGVLESWDLRDPRSPRARAVKIAEVRPEGRVSIMYRKSYEKEENHLWLSCDAVQHLVVAGKDLFVVTQYRAGCFDFDGLYVGWSDQNTFAGGPPYVTVDFDVYKYDPENQDVKYVNSLDGLAVFVGYHNDAFALPAAEFPELKPNCIYFTNAIEPSMSAYIPTRGQDIGIFDYKNKTVLPCYYPFDDKNMREIFPTPTWKIEVC</sequence>
<dbReference type="Pfam" id="PF03478">
    <property type="entry name" value="Beta-prop_KIB1-4"/>
    <property type="match status" value="1"/>
</dbReference>
<dbReference type="AlphaFoldDB" id="A0A9N7MQB1"/>
<dbReference type="EMBL" id="CACSLK010010322">
    <property type="protein sequence ID" value="CAA0812441.1"/>
    <property type="molecule type" value="Genomic_DNA"/>
</dbReference>
<dbReference type="InterPro" id="IPR005174">
    <property type="entry name" value="KIB1-4_b-propeller"/>
</dbReference>
<dbReference type="InterPro" id="IPR050942">
    <property type="entry name" value="F-box_BR-signaling"/>
</dbReference>
<reference evidence="2" key="1">
    <citation type="submission" date="2019-12" db="EMBL/GenBank/DDBJ databases">
        <authorList>
            <person name="Scholes J."/>
        </authorList>
    </citation>
    <scope>NUCLEOTIDE SEQUENCE</scope>
</reference>
<dbReference type="Proteomes" id="UP001153555">
    <property type="component" value="Unassembled WGS sequence"/>
</dbReference>
<name>A0A9N7MQB1_STRHE</name>
<accession>A0A9N7MQB1</accession>
<evidence type="ECO:0000313" key="2">
    <source>
        <dbReference type="EMBL" id="CAA0812441.1"/>
    </source>
</evidence>
<evidence type="ECO:0000313" key="3">
    <source>
        <dbReference type="Proteomes" id="UP001153555"/>
    </source>
</evidence>
<dbReference type="PANTHER" id="PTHR44259:SF37">
    <property type="entry name" value="DUF1618 DOMAIN-CONTAINING PROTEIN"/>
    <property type="match status" value="1"/>
</dbReference>
<dbReference type="PANTHER" id="PTHR44259">
    <property type="entry name" value="OS07G0183000 PROTEIN-RELATED"/>
    <property type="match status" value="1"/>
</dbReference>
<proteinExistence type="predicted"/>
<protein>
    <recommendedName>
        <fullName evidence="1">KIB1-4 beta-propeller domain-containing protein</fullName>
    </recommendedName>
</protein>
<gene>
    <name evidence="2" type="ORF">SHERM_13117</name>
</gene>